<evidence type="ECO:0000313" key="6">
    <source>
        <dbReference type="Proteomes" id="UP001381693"/>
    </source>
</evidence>
<protein>
    <recommendedName>
        <fullName evidence="4">Single domain-containing protein</fullName>
    </recommendedName>
</protein>
<dbReference type="Pfam" id="PF15430">
    <property type="entry name" value="SVWC"/>
    <property type="match status" value="1"/>
</dbReference>
<dbReference type="AlphaFoldDB" id="A0AAN8WSK3"/>
<evidence type="ECO:0000256" key="1">
    <source>
        <dbReference type="ARBA" id="ARBA00004613"/>
    </source>
</evidence>
<dbReference type="InterPro" id="IPR029277">
    <property type="entry name" value="SVWC_dom"/>
</dbReference>
<comment type="subcellular location">
    <subcellularLocation>
        <location evidence="1">Secreted</location>
    </subcellularLocation>
</comment>
<keyword evidence="3" id="KW-0732">Signal</keyword>
<organism evidence="5 6">
    <name type="scientific">Halocaridina rubra</name>
    <name type="common">Hawaiian red shrimp</name>
    <dbReference type="NCBI Taxonomy" id="373956"/>
    <lineage>
        <taxon>Eukaryota</taxon>
        <taxon>Metazoa</taxon>
        <taxon>Ecdysozoa</taxon>
        <taxon>Arthropoda</taxon>
        <taxon>Crustacea</taxon>
        <taxon>Multicrustacea</taxon>
        <taxon>Malacostraca</taxon>
        <taxon>Eumalacostraca</taxon>
        <taxon>Eucarida</taxon>
        <taxon>Decapoda</taxon>
        <taxon>Pleocyemata</taxon>
        <taxon>Caridea</taxon>
        <taxon>Atyoidea</taxon>
        <taxon>Atyidae</taxon>
        <taxon>Halocaridina</taxon>
    </lineage>
</organism>
<keyword evidence="2" id="KW-0964">Secreted</keyword>
<comment type="caution">
    <text evidence="5">The sequence shown here is derived from an EMBL/GenBank/DDBJ whole genome shotgun (WGS) entry which is preliminary data.</text>
</comment>
<keyword evidence="6" id="KW-1185">Reference proteome</keyword>
<dbReference type="EMBL" id="JAXCGZ010020759">
    <property type="protein sequence ID" value="KAK7065554.1"/>
    <property type="molecule type" value="Genomic_DNA"/>
</dbReference>
<name>A0AAN8WSK3_HALRR</name>
<feature type="signal peptide" evidence="3">
    <location>
        <begin position="1"/>
        <end position="23"/>
    </location>
</feature>
<proteinExistence type="predicted"/>
<dbReference type="SMART" id="SM01318">
    <property type="entry name" value="SVWC"/>
    <property type="match status" value="1"/>
</dbReference>
<evidence type="ECO:0000256" key="3">
    <source>
        <dbReference type="SAM" id="SignalP"/>
    </source>
</evidence>
<feature type="domain" description="Single" evidence="4">
    <location>
        <begin position="40"/>
        <end position="107"/>
    </location>
</feature>
<gene>
    <name evidence="5" type="ORF">SK128_000078</name>
</gene>
<accession>A0AAN8WSK3</accession>
<feature type="chain" id="PRO_5042985499" description="Single domain-containing protein" evidence="3">
    <location>
        <begin position="24"/>
        <end position="111"/>
    </location>
</feature>
<sequence>MFSMRHQIGQFLGLMTVITIASASVAVGPSPVNPDFPLDCWSQSQQKNFPEGASWAEPNCLQVTCTGYQNQLYLLYTSCSRIGVPPGCKTIQDMTLPYPACCPRPSCSPKL</sequence>
<reference evidence="5 6" key="1">
    <citation type="submission" date="2023-11" db="EMBL/GenBank/DDBJ databases">
        <title>Halocaridina rubra genome assembly.</title>
        <authorList>
            <person name="Smith C."/>
        </authorList>
    </citation>
    <scope>NUCLEOTIDE SEQUENCE [LARGE SCALE GENOMIC DNA]</scope>
    <source>
        <strain evidence="5">EP-1</strain>
        <tissue evidence="5">Whole</tissue>
    </source>
</reference>
<dbReference type="Proteomes" id="UP001381693">
    <property type="component" value="Unassembled WGS sequence"/>
</dbReference>
<evidence type="ECO:0000256" key="2">
    <source>
        <dbReference type="ARBA" id="ARBA00022525"/>
    </source>
</evidence>
<evidence type="ECO:0000259" key="4">
    <source>
        <dbReference type="SMART" id="SM01318"/>
    </source>
</evidence>
<evidence type="ECO:0000313" key="5">
    <source>
        <dbReference type="EMBL" id="KAK7065554.1"/>
    </source>
</evidence>
<dbReference type="GO" id="GO:0005576">
    <property type="term" value="C:extracellular region"/>
    <property type="evidence" value="ECO:0007669"/>
    <property type="project" value="UniProtKB-SubCell"/>
</dbReference>